<dbReference type="Gene3D" id="2.10.109.10">
    <property type="entry name" value="Umud Fragment, subunit A"/>
    <property type="match status" value="1"/>
</dbReference>
<protein>
    <recommendedName>
        <fullName evidence="1">Peptidase S26 domain-containing protein</fullName>
    </recommendedName>
</protein>
<sequence length="167" mass="18530">MRTRTLIATVVSVLALAASGAHWLPLKLVYNGSASAPAGYYWVDQLPAKPGDHVLIEPPDAIRKLIEDRLYLPRGVPLIKEIAASNGDTVCRLDRDVLINGMTVAHARATDKKGRPLPNWKGCHLLAENQIFLLQQHPDSFDSRYFGIVERSRILGRATRLSVLSRK</sequence>
<reference evidence="2 3" key="1">
    <citation type="submission" date="2017-02" db="EMBL/GenBank/DDBJ databases">
        <authorList>
            <person name="Jeong S."/>
        </authorList>
    </citation>
    <scope>NUCLEOTIDE SEQUENCE [LARGE SCALE GENOMIC DNA]</scope>
    <source>
        <strain evidence="2 3">RMAR6-6</strain>
    </source>
</reference>
<name>A0ABM6I4R0_9HYPH</name>
<dbReference type="SUPFAM" id="SSF51306">
    <property type="entry name" value="LexA/Signal peptidase"/>
    <property type="match status" value="1"/>
</dbReference>
<dbReference type="Proteomes" id="UP000188174">
    <property type="component" value="Chromosome"/>
</dbReference>
<organism evidence="2 3">
    <name type="scientific">Roseibium algicola</name>
    <dbReference type="NCBI Taxonomy" id="2857014"/>
    <lineage>
        <taxon>Bacteria</taxon>
        <taxon>Pseudomonadati</taxon>
        <taxon>Pseudomonadota</taxon>
        <taxon>Alphaproteobacteria</taxon>
        <taxon>Hyphomicrobiales</taxon>
        <taxon>Stappiaceae</taxon>
        <taxon>Roseibium</taxon>
    </lineage>
</organism>
<dbReference type="InterPro" id="IPR036286">
    <property type="entry name" value="LexA/Signal_pep-like_sf"/>
</dbReference>
<gene>
    <name evidence="2" type="ORF">B0E33_18990</name>
</gene>
<accession>A0ABM6I4R0</accession>
<dbReference type="EMBL" id="CP019630">
    <property type="protein sequence ID" value="AQQ05400.1"/>
    <property type="molecule type" value="Genomic_DNA"/>
</dbReference>
<evidence type="ECO:0000313" key="2">
    <source>
        <dbReference type="EMBL" id="AQQ05400.1"/>
    </source>
</evidence>
<feature type="domain" description="Peptidase S26" evidence="1">
    <location>
        <begin position="14"/>
        <end position="159"/>
    </location>
</feature>
<dbReference type="InterPro" id="IPR019533">
    <property type="entry name" value="Peptidase_S26"/>
</dbReference>
<proteinExistence type="predicted"/>
<keyword evidence="3" id="KW-1185">Reference proteome</keyword>
<evidence type="ECO:0000259" key="1">
    <source>
        <dbReference type="Pfam" id="PF10502"/>
    </source>
</evidence>
<dbReference type="RefSeq" id="WP_077292075.1">
    <property type="nucleotide sequence ID" value="NZ_CP019630.1"/>
</dbReference>
<evidence type="ECO:0000313" key="3">
    <source>
        <dbReference type="Proteomes" id="UP000188174"/>
    </source>
</evidence>
<dbReference type="Pfam" id="PF10502">
    <property type="entry name" value="Peptidase_S26"/>
    <property type="match status" value="1"/>
</dbReference>